<proteinExistence type="predicted"/>
<dbReference type="InterPro" id="IPR003833">
    <property type="entry name" value="CT_C_D"/>
</dbReference>
<dbReference type="InterPro" id="IPR010016">
    <property type="entry name" value="PxpB"/>
</dbReference>
<dbReference type="SMART" id="SM00796">
    <property type="entry name" value="AHS1"/>
    <property type="match status" value="1"/>
</dbReference>
<dbReference type="SUPFAM" id="SSF50891">
    <property type="entry name" value="Cyclophilin-like"/>
    <property type="match status" value="1"/>
</dbReference>
<sequence length="296" mass="34246">MIFFSETKFNFCGDEYIFAEISREMKIESTLKALSITKELSKRNIPGITEIYPNNTSYLVRYDPNIISPHHLLDYLRDVDRMKNEQESLKVDAKIIEIPILYDDVETRKVSLQYSQHHGESEESNFDYVMKLGGFKSKEEVIKRHSDPLYLVTAIGFKPGTAWCFPLTVSKDEMIEVPKYKSPRPFTPERAVGLGGVFSVVYPSDSPGSYQLIGRSAVPVYDVYQRLAPFRESFVLAKPGDLWKYRPVSKAEYQNIREEVINGTYEYKMKPVSFSAAKYDELGVEYIEQLKEEFDR</sequence>
<dbReference type="PANTHER" id="PTHR34698:SF2">
    <property type="entry name" value="5-OXOPROLINASE SUBUNIT B"/>
    <property type="match status" value="1"/>
</dbReference>
<evidence type="ECO:0000256" key="3">
    <source>
        <dbReference type="ARBA" id="ARBA00022840"/>
    </source>
</evidence>
<organism evidence="5 6">
    <name type="scientific">Siminovitchia terrae</name>
    <name type="common">Bacillus terrae</name>
    <dbReference type="NCBI Taxonomy" id="1914933"/>
    <lineage>
        <taxon>Bacteria</taxon>
        <taxon>Bacillati</taxon>
        <taxon>Bacillota</taxon>
        <taxon>Bacilli</taxon>
        <taxon>Bacillales</taxon>
        <taxon>Bacillaceae</taxon>
        <taxon>Siminovitchia</taxon>
    </lineage>
</organism>
<dbReference type="AlphaFoldDB" id="A0A429X2M2"/>
<dbReference type="InterPro" id="IPR029000">
    <property type="entry name" value="Cyclophilin-like_dom_sf"/>
</dbReference>
<name>A0A429X2M2_SIMTE</name>
<dbReference type="EMBL" id="QYTW02000032">
    <property type="protein sequence ID" value="RST57535.1"/>
    <property type="molecule type" value="Genomic_DNA"/>
</dbReference>
<dbReference type="SUPFAM" id="SSF160467">
    <property type="entry name" value="PH0987 N-terminal domain-like"/>
    <property type="match status" value="1"/>
</dbReference>
<dbReference type="Proteomes" id="UP000287296">
    <property type="component" value="Unassembled WGS sequence"/>
</dbReference>
<feature type="domain" description="Carboxyltransferase" evidence="4">
    <location>
        <begin position="7"/>
        <end position="237"/>
    </location>
</feature>
<dbReference type="OrthoDB" id="9778567at2"/>
<evidence type="ECO:0000313" key="6">
    <source>
        <dbReference type="Proteomes" id="UP000287296"/>
    </source>
</evidence>
<keyword evidence="1" id="KW-0547">Nucleotide-binding</keyword>
<keyword evidence="5" id="KW-0808">Transferase</keyword>
<keyword evidence="2" id="KW-0378">Hydrolase</keyword>
<evidence type="ECO:0000256" key="1">
    <source>
        <dbReference type="ARBA" id="ARBA00022741"/>
    </source>
</evidence>
<dbReference type="GO" id="GO:0016787">
    <property type="term" value="F:hydrolase activity"/>
    <property type="evidence" value="ECO:0007669"/>
    <property type="project" value="UniProtKB-KW"/>
</dbReference>
<reference evidence="5 6" key="1">
    <citation type="submission" date="2018-12" db="EMBL/GenBank/DDBJ databases">
        <authorList>
            <person name="Sun L."/>
            <person name="Chen Z."/>
        </authorList>
    </citation>
    <scope>NUCLEOTIDE SEQUENCE [LARGE SCALE GENOMIC DNA]</scope>
    <source>
        <strain evidence="5 6">LMG 29736</strain>
    </source>
</reference>
<dbReference type="PANTHER" id="PTHR34698">
    <property type="entry name" value="5-OXOPROLINASE SUBUNIT B"/>
    <property type="match status" value="1"/>
</dbReference>
<dbReference type="Gene3D" id="3.30.1360.40">
    <property type="match status" value="1"/>
</dbReference>
<dbReference type="Gene3D" id="2.40.100.10">
    <property type="entry name" value="Cyclophilin-like"/>
    <property type="match status" value="1"/>
</dbReference>
<keyword evidence="3" id="KW-0067">ATP-binding</keyword>
<evidence type="ECO:0000256" key="2">
    <source>
        <dbReference type="ARBA" id="ARBA00022801"/>
    </source>
</evidence>
<dbReference type="Pfam" id="PF02682">
    <property type="entry name" value="CT_C_D"/>
    <property type="match status" value="1"/>
</dbReference>
<evidence type="ECO:0000313" key="5">
    <source>
        <dbReference type="EMBL" id="RST57535.1"/>
    </source>
</evidence>
<protein>
    <submittedName>
        <fullName evidence="5">Carboxyltransferase domain-containing protein</fullName>
    </submittedName>
</protein>
<gene>
    <name evidence="5" type="ORF">D5F11_022210</name>
</gene>
<dbReference type="GO" id="GO:0016740">
    <property type="term" value="F:transferase activity"/>
    <property type="evidence" value="ECO:0007669"/>
    <property type="project" value="UniProtKB-KW"/>
</dbReference>
<accession>A0A429X2M2</accession>
<dbReference type="GO" id="GO:0005524">
    <property type="term" value="F:ATP binding"/>
    <property type="evidence" value="ECO:0007669"/>
    <property type="project" value="UniProtKB-KW"/>
</dbReference>
<dbReference type="RefSeq" id="WP_120118519.1">
    <property type="nucleotide sequence ID" value="NZ_QYTW02000032.1"/>
</dbReference>
<evidence type="ECO:0000259" key="4">
    <source>
        <dbReference type="SMART" id="SM00796"/>
    </source>
</evidence>
<comment type="caution">
    <text evidence="5">The sequence shown here is derived from an EMBL/GenBank/DDBJ whole genome shotgun (WGS) entry which is preliminary data.</text>
</comment>